<dbReference type="SFLD" id="SFLDS00003">
    <property type="entry name" value="Haloacid_Dehalogenase"/>
    <property type="match status" value="1"/>
</dbReference>
<dbReference type="STRING" id="391616.OA238_c01410"/>
<keyword evidence="5" id="KW-0378">Hydrolase</keyword>
<dbReference type="Gene3D" id="3.40.50.1000">
    <property type="entry name" value="HAD superfamily/HAD-like"/>
    <property type="match status" value="1"/>
</dbReference>
<dbReference type="RefSeq" id="WP_015493651.1">
    <property type="nucleotide sequence ID" value="NC_020908.1"/>
</dbReference>
<dbReference type="InterPro" id="IPR023198">
    <property type="entry name" value="PGP-like_dom2"/>
</dbReference>
<dbReference type="InterPro" id="IPR036412">
    <property type="entry name" value="HAD-like_sf"/>
</dbReference>
<dbReference type="GO" id="GO:0006281">
    <property type="term" value="P:DNA repair"/>
    <property type="evidence" value="ECO:0007669"/>
    <property type="project" value="TreeGrafter"/>
</dbReference>
<dbReference type="KEGG" id="oar:OA238_c01410"/>
<comment type="catalytic activity">
    <reaction evidence="1">
        <text>2-phosphoglycolate + H2O = glycolate + phosphate</text>
        <dbReference type="Rhea" id="RHEA:14369"/>
        <dbReference type="ChEBI" id="CHEBI:15377"/>
        <dbReference type="ChEBI" id="CHEBI:29805"/>
        <dbReference type="ChEBI" id="CHEBI:43474"/>
        <dbReference type="ChEBI" id="CHEBI:58033"/>
        <dbReference type="EC" id="3.1.3.18"/>
    </reaction>
</comment>
<evidence type="ECO:0000313" key="5">
    <source>
        <dbReference type="EMBL" id="AGI70410.1"/>
    </source>
</evidence>
<dbReference type="InterPro" id="IPR050155">
    <property type="entry name" value="HAD-like_hydrolase_sf"/>
</dbReference>
<organism evidence="5 6">
    <name type="scientific">Octadecabacter arcticus 238</name>
    <dbReference type="NCBI Taxonomy" id="391616"/>
    <lineage>
        <taxon>Bacteria</taxon>
        <taxon>Pseudomonadati</taxon>
        <taxon>Pseudomonadota</taxon>
        <taxon>Alphaproteobacteria</taxon>
        <taxon>Rhodobacterales</taxon>
        <taxon>Roseobacteraceae</taxon>
        <taxon>Octadecabacter</taxon>
    </lineage>
</organism>
<dbReference type="GO" id="GO:0008967">
    <property type="term" value="F:phosphoglycolate phosphatase activity"/>
    <property type="evidence" value="ECO:0007669"/>
    <property type="project" value="UniProtKB-EC"/>
</dbReference>
<dbReference type="AlphaFoldDB" id="M9RKR9"/>
<dbReference type="PANTHER" id="PTHR43434:SF1">
    <property type="entry name" value="PHOSPHOGLYCOLATE PHOSPHATASE"/>
    <property type="match status" value="1"/>
</dbReference>
<evidence type="ECO:0000256" key="1">
    <source>
        <dbReference type="ARBA" id="ARBA00000830"/>
    </source>
</evidence>
<dbReference type="InterPro" id="IPR041492">
    <property type="entry name" value="HAD_2"/>
</dbReference>
<dbReference type="eggNOG" id="COG0637">
    <property type="taxonomic scope" value="Bacteria"/>
</dbReference>
<comment type="similarity">
    <text evidence="3">Belongs to the HAD-like hydrolase superfamily. CbbY/CbbZ/Gph/YieH family.</text>
</comment>
<accession>M9RKR9</accession>
<gene>
    <name evidence="5" type="ORF">OA238_c01410</name>
</gene>
<dbReference type="EMBL" id="CP003742">
    <property type="protein sequence ID" value="AGI70410.1"/>
    <property type="molecule type" value="Genomic_DNA"/>
</dbReference>
<protein>
    <recommendedName>
        <fullName evidence="4">phosphoglycolate phosphatase</fullName>
        <ecNumber evidence="4">3.1.3.18</ecNumber>
    </recommendedName>
</protein>
<dbReference type="SUPFAM" id="SSF56784">
    <property type="entry name" value="HAD-like"/>
    <property type="match status" value="1"/>
</dbReference>
<dbReference type="GO" id="GO:0005829">
    <property type="term" value="C:cytosol"/>
    <property type="evidence" value="ECO:0007669"/>
    <property type="project" value="TreeGrafter"/>
</dbReference>
<evidence type="ECO:0000256" key="2">
    <source>
        <dbReference type="ARBA" id="ARBA00004818"/>
    </source>
</evidence>
<evidence type="ECO:0000256" key="4">
    <source>
        <dbReference type="ARBA" id="ARBA00013078"/>
    </source>
</evidence>
<dbReference type="InterPro" id="IPR023214">
    <property type="entry name" value="HAD_sf"/>
</dbReference>
<dbReference type="InterPro" id="IPR006439">
    <property type="entry name" value="HAD-SF_hydro_IA"/>
</dbReference>
<dbReference type="EC" id="3.1.3.18" evidence="4"/>
<proteinExistence type="inferred from homology"/>
<dbReference type="Gene3D" id="1.10.150.240">
    <property type="entry name" value="Putative phosphatase, domain 2"/>
    <property type="match status" value="1"/>
</dbReference>
<reference evidence="5 6" key="1">
    <citation type="journal article" date="2013" name="PLoS ONE">
        <title>Poles Apart: Arctic and Antarctic Octadecabacter strains Share High Genome Plasticity and a New Type of Xanthorhodopsin.</title>
        <authorList>
            <person name="Vollmers J."/>
            <person name="Voget S."/>
            <person name="Dietrich S."/>
            <person name="Gollnow K."/>
            <person name="Smits M."/>
            <person name="Meyer K."/>
            <person name="Brinkhoff T."/>
            <person name="Simon M."/>
            <person name="Daniel R."/>
        </authorList>
    </citation>
    <scope>NUCLEOTIDE SEQUENCE [LARGE SCALE GENOMIC DNA]</scope>
    <source>
        <strain evidence="5 6">238</strain>
    </source>
</reference>
<dbReference type="Pfam" id="PF13419">
    <property type="entry name" value="HAD_2"/>
    <property type="match status" value="1"/>
</dbReference>
<name>M9RKR9_9RHOB</name>
<dbReference type="OrthoDB" id="9797743at2"/>
<dbReference type="SFLD" id="SFLDG01129">
    <property type="entry name" value="C1.5:_HAD__Beta-PGM__Phosphata"/>
    <property type="match status" value="1"/>
</dbReference>
<keyword evidence="6" id="KW-1185">Reference proteome</keyword>
<comment type="pathway">
    <text evidence="2">Organic acid metabolism; glycolate biosynthesis; glycolate from 2-phosphoglycolate: step 1/1.</text>
</comment>
<dbReference type="HOGENOM" id="CLU_045011_13_2_5"/>
<evidence type="ECO:0000256" key="3">
    <source>
        <dbReference type="ARBA" id="ARBA00006171"/>
    </source>
</evidence>
<dbReference type="Proteomes" id="UP000004688">
    <property type="component" value="Chromosome"/>
</dbReference>
<evidence type="ECO:0000313" key="6">
    <source>
        <dbReference type="Proteomes" id="UP000004688"/>
    </source>
</evidence>
<dbReference type="PANTHER" id="PTHR43434">
    <property type="entry name" value="PHOSPHOGLYCOLATE PHOSPHATASE"/>
    <property type="match status" value="1"/>
</dbReference>
<dbReference type="NCBIfam" id="TIGR01509">
    <property type="entry name" value="HAD-SF-IA-v3"/>
    <property type="match status" value="1"/>
</dbReference>
<sequence>MTPDLVVFDCDGVLVATEGPMFDIFAASITAHGLPVTAHELSTEFIGGTTPIMRDEAIRRGAALPPDWVETMNTEIHARIAQGVDVFDGVLDLITALENAGVPIYVASNGTMKRMGLSLGPSGLWDRLSGRIMSRETFAAKPDPAMIQHAMGQTGARASHSFMIDDSAPGCQAGINAGVHTIGFATEGQDAQLAALGATVTNSMAEVRRLILG</sequence>